<gene>
    <name evidence="3" type="ORF">TcWFU_010147</name>
</gene>
<keyword evidence="4" id="KW-1185">Reference proteome</keyword>
<sequence>MMMVVAMLDGKELRGEREQLEDIKASGDCPRLGAKDLCQSKISKSPFITIEPIAPDTTTTNVVCTDQHCAGYHIVCSHLRHFLPKFLRHHTAAPPHCCAAPTAVSHMQLPHELTPIPHTHTHTHTHVFYLSTSPSTVYSLPSIFYLQPTHSPQLRTARMATPSSLHHNAYVSLLQVFPCLTLEHQEPTATSPPRLPFIHLSSTLHPSSHRQLQKTQLQSPHPLTATLYYTSLRSTPYDAPPLLSTFTIRKDGWMVPPRLRRLSVCWKGEENSNSGMQTRESVQENNLPPVPPSQERDVYVKLGDNIRLCCELTQEENQAIVLHQGDKRLRSLVRVMKFRQTDANSHDFFAAHPGYSMQDITELVESLCIEKHSPGASLDDNNIEFRCELIDQMGLGSTIDEEKIVIRVFEPPVVRPLPPVLESVVNGPVSVKCSATGRPDLELRWINEATGDVYAEEKAALPSDGELELSLTLEKVTTEQDGQKLICEASTSYPPDQVAQRQHTEISVNYPPQIKFDNSLIHTALGAFEDIMVTVHGKPKAELVCDPMDLSGPRELEALPEEKPGVNRYLLRLQGVTEEDLGEHFCSATNKFGTAKESFSLTLAPSKPEVVSPAFSSHADYYLLGWRAKSKSPLRNVTFHIQTFNDQMGGKATAKKTETRTVSLNDYMVARGNTSSKEVQEFWHHLANLTFDAEHAIHIRACNDHDCNEFDLQIPDVTFRTMKEYSSNKIDPDVLAQPPSAALRAAAFRDFNADNDHALSTSSTSLLVLLALSFATNL</sequence>
<name>A0ABR4Q8F4_9CEST</name>
<comment type="caution">
    <text evidence="3">The sequence shown here is derived from an EMBL/GenBank/DDBJ whole genome shotgun (WGS) entry which is preliminary data.</text>
</comment>
<feature type="domain" description="Ig-like" evidence="2">
    <location>
        <begin position="412"/>
        <end position="507"/>
    </location>
</feature>
<protein>
    <recommendedName>
        <fullName evidence="2">Ig-like domain-containing protein</fullName>
    </recommendedName>
</protein>
<accession>A0ABR4Q8F4</accession>
<reference evidence="3 4" key="1">
    <citation type="journal article" date="2022" name="Front. Cell. Infect. Microbiol.">
        <title>The Genomes of Two Strains of Taenia crassiceps the Animal Model for the Study of Human Cysticercosis.</title>
        <authorList>
            <person name="Bobes R.J."/>
            <person name="Estrada K."/>
            <person name="Rios-Valencia D.G."/>
            <person name="Calderon-Gallegos A."/>
            <person name="de la Torre P."/>
            <person name="Carrero J.C."/>
            <person name="Sanchez-Flores A."/>
            <person name="Laclette J.P."/>
        </authorList>
    </citation>
    <scope>NUCLEOTIDE SEQUENCE [LARGE SCALE GENOMIC DNA]</scope>
    <source>
        <strain evidence="3">WFUcys</strain>
    </source>
</reference>
<dbReference type="EMBL" id="JAKROA010000007">
    <property type="protein sequence ID" value="KAL5105976.1"/>
    <property type="molecule type" value="Genomic_DNA"/>
</dbReference>
<organism evidence="3 4">
    <name type="scientific">Taenia crassiceps</name>
    <dbReference type="NCBI Taxonomy" id="6207"/>
    <lineage>
        <taxon>Eukaryota</taxon>
        <taxon>Metazoa</taxon>
        <taxon>Spiralia</taxon>
        <taxon>Lophotrochozoa</taxon>
        <taxon>Platyhelminthes</taxon>
        <taxon>Cestoda</taxon>
        <taxon>Eucestoda</taxon>
        <taxon>Cyclophyllidea</taxon>
        <taxon>Taeniidae</taxon>
        <taxon>Taenia</taxon>
    </lineage>
</organism>
<dbReference type="SUPFAM" id="SSF48726">
    <property type="entry name" value="Immunoglobulin"/>
    <property type="match status" value="1"/>
</dbReference>
<dbReference type="PROSITE" id="PS50835">
    <property type="entry name" value="IG_LIKE"/>
    <property type="match status" value="1"/>
</dbReference>
<evidence type="ECO:0000256" key="1">
    <source>
        <dbReference type="SAM" id="MobiDB-lite"/>
    </source>
</evidence>
<dbReference type="Gene3D" id="2.60.40.10">
    <property type="entry name" value="Immunoglobulins"/>
    <property type="match status" value="2"/>
</dbReference>
<dbReference type="Proteomes" id="UP001651158">
    <property type="component" value="Unassembled WGS sequence"/>
</dbReference>
<dbReference type="InterPro" id="IPR013783">
    <property type="entry name" value="Ig-like_fold"/>
</dbReference>
<evidence type="ECO:0000313" key="4">
    <source>
        <dbReference type="Proteomes" id="UP001651158"/>
    </source>
</evidence>
<dbReference type="PANTHER" id="PTHR45889:SF8">
    <property type="entry name" value="IG-LIKE DOMAIN-CONTAINING PROTEIN"/>
    <property type="match status" value="1"/>
</dbReference>
<feature type="compositionally biased region" description="Polar residues" evidence="1">
    <location>
        <begin position="271"/>
        <end position="286"/>
    </location>
</feature>
<proteinExistence type="predicted"/>
<evidence type="ECO:0000259" key="2">
    <source>
        <dbReference type="PROSITE" id="PS50835"/>
    </source>
</evidence>
<dbReference type="InterPro" id="IPR007110">
    <property type="entry name" value="Ig-like_dom"/>
</dbReference>
<feature type="region of interest" description="Disordered" evidence="1">
    <location>
        <begin position="270"/>
        <end position="294"/>
    </location>
</feature>
<evidence type="ECO:0000313" key="3">
    <source>
        <dbReference type="EMBL" id="KAL5105976.1"/>
    </source>
</evidence>
<dbReference type="PANTHER" id="PTHR45889">
    <property type="entry name" value="IG-LIKE DOMAIN-CONTAINING PROTEIN"/>
    <property type="match status" value="1"/>
</dbReference>
<dbReference type="InterPro" id="IPR036179">
    <property type="entry name" value="Ig-like_dom_sf"/>
</dbReference>